<dbReference type="EMBL" id="BDQV01000166">
    <property type="protein sequence ID" value="GAY57697.1"/>
    <property type="molecule type" value="Genomic_DNA"/>
</dbReference>
<gene>
    <name evidence="1" type="ORF">CUMW_181390</name>
</gene>
<name>A0A2H5PZ88_CITUN</name>
<reference evidence="1 2" key="1">
    <citation type="journal article" date="2017" name="Front. Genet.">
        <title>Draft sequencing of the heterozygous diploid genome of Satsuma (Citrus unshiu Marc.) using a hybrid assembly approach.</title>
        <authorList>
            <person name="Shimizu T."/>
            <person name="Tanizawa Y."/>
            <person name="Mochizuki T."/>
            <person name="Nagasaki H."/>
            <person name="Yoshioka T."/>
            <person name="Toyoda A."/>
            <person name="Fujiyama A."/>
            <person name="Kaminuma E."/>
            <person name="Nakamura Y."/>
        </authorList>
    </citation>
    <scope>NUCLEOTIDE SEQUENCE [LARGE SCALE GENOMIC DNA]</scope>
    <source>
        <strain evidence="2">cv. Miyagawa wase</strain>
    </source>
</reference>
<evidence type="ECO:0000313" key="2">
    <source>
        <dbReference type="Proteomes" id="UP000236630"/>
    </source>
</evidence>
<accession>A0A2H5PZ88</accession>
<protein>
    <submittedName>
        <fullName evidence="1">Uncharacterized protein</fullName>
    </submittedName>
</protein>
<dbReference type="Proteomes" id="UP000236630">
    <property type="component" value="Unassembled WGS sequence"/>
</dbReference>
<dbReference type="AlphaFoldDB" id="A0A2H5PZ88"/>
<evidence type="ECO:0000313" key="1">
    <source>
        <dbReference type="EMBL" id="GAY57697.1"/>
    </source>
</evidence>
<keyword evidence="2" id="KW-1185">Reference proteome</keyword>
<comment type="caution">
    <text evidence="1">The sequence shown here is derived from an EMBL/GenBank/DDBJ whole genome shotgun (WGS) entry which is preliminary data.</text>
</comment>
<proteinExistence type="predicted"/>
<sequence length="88" mass="10142">MNRSRSLTVSPLHPLSTKFDGNFFEPLSLPLLSRKNALCSSIFNSSFSFKASPKCHLPRNNITEKPVKMIFRCWHQTFHGRARMYGAR</sequence>
<organism evidence="1 2">
    <name type="scientific">Citrus unshiu</name>
    <name type="common">Satsuma mandarin</name>
    <name type="synonym">Citrus nobilis var. unshiu</name>
    <dbReference type="NCBI Taxonomy" id="55188"/>
    <lineage>
        <taxon>Eukaryota</taxon>
        <taxon>Viridiplantae</taxon>
        <taxon>Streptophyta</taxon>
        <taxon>Embryophyta</taxon>
        <taxon>Tracheophyta</taxon>
        <taxon>Spermatophyta</taxon>
        <taxon>Magnoliopsida</taxon>
        <taxon>eudicotyledons</taxon>
        <taxon>Gunneridae</taxon>
        <taxon>Pentapetalae</taxon>
        <taxon>rosids</taxon>
        <taxon>malvids</taxon>
        <taxon>Sapindales</taxon>
        <taxon>Rutaceae</taxon>
        <taxon>Aurantioideae</taxon>
        <taxon>Citrus</taxon>
    </lineage>
</organism>